<dbReference type="AlphaFoldDB" id="A0A1G1XS46"/>
<reference evidence="1 2" key="1">
    <citation type="journal article" date="2016" name="Nat. Commun.">
        <title>Thousands of microbial genomes shed light on interconnected biogeochemical processes in an aquifer system.</title>
        <authorList>
            <person name="Anantharaman K."/>
            <person name="Brown C.T."/>
            <person name="Hug L.A."/>
            <person name="Sharon I."/>
            <person name="Castelle C.J."/>
            <person name="Probst A.J."/>
            <person name="Thomas B.C."/>
            <person name="Singh A."/>
            <person name="Wilkins M.J."/>
            <person name="Karaoz U."/>
            <person name="Brodie E.L."/>
            <person name="Williams K.H."/>
            <person name="Hubbard S.S."/>
            <person name="Banfield J.F."/>
        </authorList>
    </citation>
    <scope>NUCLEOTIDE SEQUENCE [LARGE SCALE GENOMIC DNA]</scope>
</reference>
<dbReference type="Proteomes" id="UP000176260">
    <property type="component" value="Unassembled WGS sequence"/>
</dbReference>
<dbReference type="EMBL" id="MHIA01000004">
    <property type="protein sequence ID" value="OGY42905.1"/>
    <property type="molecule type" value="Genomic_DNA"/>
</dbReference>
<evidence type="ECO:0000313" key="1">
    <source>
        <dbReference type="EMBL" id="OGY42905.1"/>
    </source>
</evidence>
<gene>
    <name evidence="1" type="ORF">A2Y67_03480</name>
</gene>
<name>A0A1G1XS46_9BACT</name>
<proteinExistence type="predicted"/>
<accession>A0A1G1XS46</accession>
<evidence type="ECO:0000313" key="2">
    <source>
        <dbReference type="Proteomes" id="UP000176260"/>
    </source>
</evidence>
<sequence>MDYLVEFINNSKKEERIMAKAIIMSGGQRFEAETGDVPLDLWPIINRRDHKVPKKKKVIQIKRERIGVRTGLTVGAC</sequence>
<protein>
    <submittedName>
        <fullName evidence="1">Uncharacterized protein</fullName>
    </submittedName>
</protein>
<organism evidence="1 2">
    <name type="scientific">Candidatus Buchananbacteria bacterium RBG_13_39_9</name>
    <dbReference type="NCBI Taxonomy" id="1797531"/>
    <lineage>
        <taxon>Bacteria</taxon>
        <taxon>Candidatus Buchananiibacteriota</taxon>
    </lineage>
</organism>
<comment type="caution">
    <text evidence="1">The sequence shown here is derived from an EMBL/GenBank/DDBJ whole genome shotgun (WGS) entry which is preliminary data.</text>
</comment>